<dbReference type="InterPro" id="IPR044068">
    <property type="entry name" value="CB"/>
</dbReference>
<dbReference type="AlphaFoldDB" id="A0A2V1P2L1"/>
<organism evidence="8 9">
    <name type="scientific">Salibaculum griseiflavum</name>
    <dbReference type="NCBI Taxonomy" id="1914409"/>
    <lineage>
        <taxon>Bacteria</taxon>
        <taxon>Pseudomonadati</taxon>
        <taxon>Pseudomonadota</taxon>
        <taxon>Alphaproteobacteria</taxon>
        <taxon>Rhodobacterales</taxon>
        <taxon>Roseobacteraceae</taxon>
        <taxon>Salibaculum</taxon>
    </lineage>
</organism>
<keyword evidence="3 5" id="KW-0238">DNA-binding</keyword>
<dbReference type="Gene3D" id="1.10.150.130">
    <property type="match status" value="1"/>
</dbReference>
<feature type="domain" description="Core-binding (CB)" evidence="7">
    <location>
        <begin position="78"/>
        <end position="163"/>
    </location>
</feature>
<reference evidence="9" key="1">
    <citation type="submission" date="2018-05" db="EMBL/GenBank/DDBJ databases">
        <authorList>
            <person name="Du Z."/>
            <person name="Wang X."/>
        </authorList>
    </citation>
    <scope>NUCLEOTIDE SEQUENCE [LARGE SCALE GENOMIC DNA]</scope>
    <source>
        <strain evidence="9">WDS4C29</strain>
    </source>
</reference>
<dbReference type="InterPro" id="IPR011010">
    <property type="entry name" value="DNA_brk_join_enz"/>
</dbReference>
<dbReference type="GO" id="GO:0015074">
    <property type="term" value="P:DNA integration"/>
    <property type="evidence" value="ECO:0007669"/>
    <property type="project" value="UniProtKB-KW"/>
</dbReference>
<evidence type="ECO:0000259" key="6">
    <source>
        <dbReference type="PROSITE" id="PS51898"/>
    </source>
</evidence>
<dbReference type="InterPro" id="IPR050090">
    <property type="entry name" value="Tyrosine_recombinase_XerCD"/>
</dbReference>
<dbReference type="SUPFAM" id="SSF56349">
    <property type="entry name" value="DNA breaking-rejoining enzymes"/>
    <property type="match status" value="1"/>
</dbReference>
<dbReference type="PANTHER" id="PTHR30349:SF41">
    <property type="entry name" value="INTEGRASE_RECOMBINASE PROTEIN MJ0367-RELATED"/>
    <property type="match status" value="1"/>
</dbReference>
<evidence type="ECO:0000256" key="2">
    <source>
        <dbReference type="ARBA" id="ARBA00022908"/>
    </source>
</evidence>
<proteinExistence type="inferred from homology"/>
<feature type="domain" description="Tyr recombinase" evidence="6">
    <location>
        <begin position="185"/>
        <end position="394"/>
    </location>
</feature>
<evidence type="ECO:0000256" key="4">
    <source>
        <dbReference type="ARBA" id="ARBA00023172"/>
    </source>
</evidence>
<dbReference type="Gene3D" id="1.10.443.10">
    <property type="entry name" value="Intergrase catalytic core"/>
    <property type="match status" value="1"/>
</dbReference>
<evidence type="ECO:0000256" key="3">
    <source>
        <dbReference type="ARBA" id="ARBA00023125"/>
    </source>
</evidence>
<comment type="caution">
    <text evidence="8">The sequence shown here is derived from an EMBL/GenBank/DDBJ whole genome shotgun (WGS) entry which is preliminary data.</text>
</comment>
<evidence type="ECO:0000256" key="1">
    <source>
        <dbReference type="ARBA" id="ARBA00008857"/>
    </source>
</evidence>
<dbReference type="PANTHER" id="PTHR30349">
    <property type="entry name" value="PHAGE INTEGRASE-RELATED"/>
    <property type="match status" value="1"/>
</dbReference>
<evidence type="ECO:0000256" key="5">
    <source>
        <dbReference type="PROSITE-ProRule" id="PRU01248"/>
    </source>
</evidence>
<gene>
    <name evidence="8" type="ORF">DFK10_15905</name>
</gene>
<dbReference type="GO" id="GO:0006310">
    <property type="term" value="P:DNA recombination"/>
    <property type="evidence" value="ECO:0007669"/>
    <property type="project" value="UniProtKB-KW"/>
</dbReference>
<keyword evidence="9" id="KW-1185">Reference proteome</keyword>
<protein>
    <submittedName>
        <fullName evidence="8">Integrase</fullName>
    </submittedName>
</protein>
<dbReference type="PROSITE" id="PS51900">
    <property type="entry name" value="CB"/>
    <property type="match status" value="1"/>
</dbReference>
<dbReference type="Proteomes" id="UP000245293">
    <property type="component" value="Unassembled WGS sequence"/>
</dbReference>
<dbReference type="InterPro" id="IPR002104">
    <property type="entry name" value="Integrase_catalytic"/>
</dbReference>
<dbReference type="InterPro" id="IPR013762">
    <property type="entry name" value="Integrase-like_cat_sf"/>
</dbReference>
<accession>A0A2V1P2L1</accession>
<comment type="similarity">
    <text evidence="1">Belongs to the 'phage' integrase family.</text>
</comment>
<dbReference type="RefSeq" id="WP_109390023.1">
    <property type="nucleotide sequence ID" value="NZ_QETF01000030.1"/>
</dbReference>
<keyword evidence="2" id="KW-0229">DNA integration</keyword>
<dbReference type="GO" id="GO:0003677">
    <property type="term" value="F:DNA binding"/>
    <property type="evidence" value="ECO:0007669"/>
    <property type="project" value="UniProtKB-UniRule"/>
</dbReference>
<evidence type="ECO:0000313" key="9">
    <source>
        <dbReference type="Proteomes" id="UP000245293"/>
    </source>
</evidence>
<name>A0A2V1P2L1_9RHOB</name>
<dbReference type="PROSITE" id="PS51898">
    <property type="entry name" value="TYR_RECOMBINASE"/>
    <property type="match status" value="1"/>
</dbReference>
<evidence type="ECO:0000313" key="8">
    <source>
        <dbReference type="EMBL" id="PWG15627.1"/>
    </source>
</evidence>
<sequence length="420" mass="48306">MVALKASTHTLLDGEVKVYKRGNSKRWQATFKIDQHWVRISTGKTVLEEAKTVARDQYLEYKFRAKHELPVVTKRFEDVAKLAIADMQKQLDADAGRKVYKDYIKALNLYFIPFFGKTFITSIDHQKIQDFNAWRKRVIGRDPKASTLNTHNSAMNRVYDEAVARGFITQGKVPILANKGEGAKRRPDFSREDYRKMIRKLPHWIEQGKGGKSRDMRHLLRDYVLIVANTGMRPGTEAENLRWKHVTVFEDNGLEYVEFYLHGKTKPHEAIGRAGTIDYLKRLHSRTEAIKDIEFYAMLKQKLDLPVFCLPDGTVTDNLRQTFKAFLTKHDLLICPKTGDNRVLYSLRHTYATFALVNDGMDIHALAQQMGTSIGMIERHYSHLTPRMKKDMFTGKRYELSAEEYAAQKAEGGAGVGDEE</sequence>
<dbReference type="OrthoDB" id="102994at2"/>
<keyword evidence="4" id="KW-0233">DNA recombination</keyword>
<dbReference type="EMBL" id="QETF01000030">
    <property type="protein sequence ID" value="PWG15627.1"/>
    <property type="molecule type" value="Genomic_DNA"/>
</dbReference>
<evidence type="ECO:0000259" key="7">
    <source>
        <dbReference type="PROSITE" id="PS51900"/>
    </source>
</evidence>
<dbReference type="InterPro" id="IPR010998">
    <property type="entry name" value="Integrase_recombinase_N"/>
</dbReference>